<dbReference type="Gene3D" id="3.30.230.10">
    <property type="match status" value="1"/>
</dbReference>
<dbReference type="PANTHER" id="PTHR34048">
    <property type="entry name" value="LOW-DENSITY RECEPTOR-LIKE PROTEIN"/>
    <property type="match status" value="1"/>
</dbReference>
<sequence length="306" mass="33353">MTGNRGWFCKFRSVTWDIGFLIANTITDHVLWSLGQWTLLIDSMPVSFVNSIATIKGGTHVDYVTNQITNYVMSIVNKKNKNANLKAHAVKNHLWVFVNALIGNPAFDSQTKGTLTIRSMNLGRNKNANPCPILLPLLSSGTESAVYNNWNLQSNGLTGKLPSELGNFKYLEELRLDRNKLQGNVPATNSSDFTSSMHGIVDGGRPSSASIFGGGFVLGGIVVGALGCIYAPQISKALAGADRKDLMRKLPKFIYDEKKALERTRKILTEKIAQLNSAIDDVSLQLRADDTPNGTAVSPDELQASI</sequence>
<organism evidence="6 7">
    <name type="scientific">Camellia sinensis var. sinensis</name>
    <name type="common">China tea</name>
    <dbReference type="NCBI Taxonomy" id="542762"/>
    <lineage>
        <taxon>Eukaryota</taxon>
        <taxon>Viridiplantae</taxon>
        <taxon>Streptophyta</taxon>
        <taxon>Embryophyta</taxon>
        <taxon>Tracheophyta</taxon>
        <taxon>Spermatophyta</taxon>
        <taxon>Magnoliopsida</taxon>
        <taxon>eudicotyledons</taxon>
        <taxon>Gunneridae</taxon>
        <taxon>Pentapetalae</taxon>
        <taxon>asterids</taxon>
        <taxon>Ericales</taxon>
        <taxon>Theaceae</taxon>
        <taxon>Camellia</taxon>
    </lineage>
</organism>
<dbReference type="SUPFAM" id="SSF54211">
    <property type="entry name" value="Ribosomal protein S5 domain 2-like"/>
    <property type="match status" value="1"/>
</dbReference>
<dbReference type="GO" id="GO:0006265">
    <property type="term" value="P:DNA topological change"/>
    <property type="evidence" value="ECO:0007669"/>
    <property type="project" value="InterPro"/>
</dbReference>
<evidence type="ECO:0000259" key="5">
    <source>
        <dbReference type="Pfam" id="PF00204"/>
    </source>
</evidence>
<keyword evidence="3" id="KW-0413">Isomerase</keyword>
<dbReference type="EC" id="5.6.2.2" evidence="2"/>
<proteinExistence type="predicted"/>
<evidence type="ECO:0000313" key="6">
    <source>
        <dbReference type="EMBL" id="THG02025.1"/>
    </source>
</evidence>
<dbReference type="GO" id="GO:0009706">
    <property type="term" value="C:chloroplast inner membrane"/>
    <property type="evidence" value="ECO:0007669"/>
    <property type="project" value="TreeGrafter"/>
</dbReference>
<dbReference type="InterPro" id="IPR020568">
    <property type="entry name" value="Ribosomal_Su5_D2-typ_SF"/>
</dbReference>
<dbReference type="Pfam" id="PF00204">
    <property type="entry name" value="DNA_gyraseB"/>
    <property type="match status" value="1"/>
</dbReference>
<gene>
    <name evidence="6" type="ORF">TEA_028605</name>
</gene>
<keyword evidence="4" id="KW-0175">Coiled coil</keyword>
<keyword evidence="7" id="KW-1185">Reference proteome</keyword>
<dbReference type="PANTHER" id="PTHR34048:SF5">
    <property type="entry name" value="INNER MEMBRANE LOCALIZED PROTEIN"/>
    <property type="match status" value="1"/>
</dbReference>
<dbReference type="GO" id="GO:0005524">
    <property type="term" value="F:ATP binding"/>
    <property type="evidence" value="ECO:0007669"/>
    <property type="project" value="InterPro"/>
</dbReference>
<protein>
    <recommendedName>
        <fullName evidence="2">DNA topoisomerase (ATP-hydrolyzing)</fullName>
        <ecNumber evidence="2">5.6.2.2</ecNumber>
    </recommendedName>
</protein>
<dbReference type="EMBL" id="SDRB02011274">
    <property type="protein sequence ID" value="THG02025.1"/>
    <property type="molecule type" value="Genomic_DNA"/>
</dbReference>
<reference evidence="6 7" key="1">
    <citation type="journal article" date="2018" name="Proc. Natl. Acad. Sci. U.S.A.">
        <title>Draft genome sequence of Camellia sinensis var. sinensis provides insights into the evolution of the tea genome and tea quality.</title>
        <authorList>
            <person name="Wei C."/>
            <person name="Yang H."/>
            <person name="Wang S."/>
            <person name="Zhao J."/>
            <person name="Liu C."/>
            <person name="Gao L."/>
            <person name="Xia E."/>
            <person name="Lu Y."/>
            <person name="Tai Y."/>
            <person name="She G."/>
            <person name="Sun J."/>
            <person name="Cao H."/>
            <person name="Tong W."/>
            <person name="Gao Q."/>
            <person name="Li Y."/>
            <person name="Deng W."/>
            <person name="Jiang X."/>
            <person name="Wang W."/>
            <person name="Chen Q."/>
            <person name="Zhang S."/>
            <person name="Li H."/>
            <person name="Wu J."/>
            <person name="Wang P."/>
            <person name="Li P."/>
            <person name="Shi C."/>
            <person name="Zheng F."/>
            <person name="Jian J."/>
            <person name="Huang B."/>
            <person name="Shan D."/>
            <person name="Shi M."/>
            <person name="Fang C."/>
            <person name="Yue Y."/>
            <person name="Li F."/>
            <person name="Li D."/>
            <person name="Wei S."/>
            <person name="Han B."/>
            <person name="Jiang C."/>
            <person name="Yin Y."/>
            <person name="Xia T."/>
            <person name="Zhang Z."/>
            <person name="Bennetzen J.L."/>
            <person name="Zhao S."/>
            <person name="Wan X."/>
        </authorList>
    </citation>
    <scope>NUCLEOTIDE SEQUENCE [LARGE SCALE GENOMIC DNA]</scope>
    <source>
        <strain evidence="7">cv. Shuchazao</strain>
        <tissue evidence="6">Leaf</tissue>
    </source>
</reference>
<accession>A0A4S4DH20</accession>
<dbReference type="GO" id="GO:0003918">
    <property type="term" value="F:DNA topoisomerase type II (double strand cut, ATP-hydrolyzing) activity"/>
    <property type="evidence" value="ECO:0007669"/>
    <property type="project" value="UniProtKB-EC"/>
</dbReference>
<dbReference type="Proteomes" id="UP000306102">
    <property type="component" value="Unassembled WGS sequence"/>
</dbReference>
<evidence type="ECO:0000256" key="4">
    <source>
        <dbReference type="SAM" id="Coils"/>
    </source>
</evidence>
<dbReference type="InterPro" id="IPR032675">
    <property type="entry name" value="LRR_dom_sf"/>
</dbReference>
<evidence type="ECO:0000313" key="7">
    <source>
        <dbReference type="Proteomes" id="UP000306102"/>
    </source>
</evidence>
<feature type="coiled-coil region" evidence="4">
    <location>
        <begin position="258"/>
        <end position="285"/>
    </location>
</feature>
<dbReference type="GO" id="GO:0009535">
    <property type="term" value="C:chloroplast thylakoid membrane"/>
    <property type="evidence" value="ECO:0007669"/>
    <property type="project" value="TreeGrafter"/>
</dbReference>
<dbReference type="AlphaFoldDB" id="A0A4S4DH20"/>
<comment type="caution">
    <text evidence="6">The sequence shown here is derived from an EMBL/GenBank/DDBJ whole genome shotgun (WGS) entry which is preliminary data.</text>
</comment>
<dbReference type="GO" id="GO:0003677">
    <property type="term" value="F:DNA binding"/>
    <property type="evidence" value="ECO:0007669"/>
    <property type="project" value="InterPro"/>
</dbReference>
<evidence type="ECO:0000256" key="3">
    <source>
        <dbReference type="ARBA" id="ARBA00023235"/>
    </source>
</evidence>
<name>A0A4S4DH20_CAMSN</name>
<dbReference type="InterPro" id="IPR040377">
    <property type="entry name" value="Ssl2009-like"/>
</dbReference>
<dbReference type="Gene3D" id="3.80.10.10">
    <property type="entry name" value="Ribonuclease Inhibitor"/>
    <property type="match status" value="1"/>
</dbReference>
<evidence type="ECO:0000256" key="1">
    <source>
        <dbReference type="ARBA" id="ARBA00000185"/>
    </source>
</evidence>
<feature type="domain" description="DNA topoisomerase type IIA subunit B" evidence="5">
    <location>
        <begin position="36"/>
        <end position="118"/>
    </location>
</feature>
<dbReference type="InterPro" id="IPR014721">
    <property type="entry name" value="Ribsml_uS5_D2-typ_fold_subgr"/>
</dbReference>
<dbReference type="InterPro" id="IPR013506">
    <property type="entry name" value="Topo_IIA_bsu_dom2"/>
</dbReference>
<comment type="catalytic activity">
    <reaction evidence="1">
        <text>ATP-dependent breakage, passage and rejoining of double-stranded DNA.</text>
        <dbReference type="EC" id="5.6.2.2"/>
    </reaction>
</comment>
<evidence type="ECO:0000256" key="2">
    <source>
        <dbReference type="ARBA" id="ARBA00012895"/>
    </source>
</evidence>